<dbReference type="AlphaFoldDB" id="B0MNG2"/>
<feature type="transmembrane region" description="Helical" evidence="1">
    <location>
        <begin position="53"/>
        <end position="73"/>
    </location>
</feature>
<organism evidence="2 3">
    <name type="scientific">[Eubacterium] siraeum DSM 15702</name>
    <dbReference type="NCBI Taxonomy" id="428128"/>
    <lineage>
        <taxon>Bacteria</taxon>
        <taxon>Bacillati</taxon>
        <taxon>Bacillota</taxon>
        <taxon>Clostridia</taxon>
        <taxon>Eubacteriales</taxon>
        <taxon>Oscillospiraceae</taxon>
        <taxon>Oscillospiraceae incertae sedis</taxon>
    </lineage>
</organism>
<keyword evidence="1" id="KW-0812">Transmembrane</keyword>
<comment type="caution">
    <text evidence="2">The sequence shown here is derived from an EMBL/GenBank/DDBJ whole genome shotgun (WGS) entry which is preliminary data.</text>
</comment>
<keyword evidence="1" id="KW-1133">Transmembrane helix</keyword>
<gene>
    <name evidence="2" type="ORF">EUBSIR_01367</name>
</gene>
<evidence type="ECO:0000313" key="2">
    <source>
        <dbReference type="EMBL" id="EDS00674.1"/>
    </source>
</evidence>
<keyword evidence="1" id="KW-0472">Membrane</keyword>
<protein>
    <submittedName>
        <fullName evidence="2">Uncharacterized protein</fullName>
    </submittedName>
</protein>
<dbReference type="EMBL" id="ABCA03000046">
    <property type="protein sequence ID" value="EDS00674.1"/>
    <property type="molecule type" value="Genomic_DNA"/>
</dbReference>
<accession>B0MNG2</accession>
<reference evidence="2" key="1">
    <citation type="submission" date="2007-10" db="EMBL/GenBank/DDBJ databases">
        <authorList>
            <person name="Fulton L."/>
            <person name="Clifton S."/>
            <person name="Fulton B."/>
            <person name="Xu J."/>
            <person name="Minx P."/>
            <person name="Pepin K.H."/>
            <person name="Johnson M."/>
            <person name="Thiruvilangam P."/>
            <person name="Bhonagiri V."/>
            <person name="Nash W.E."/>
            <person name="Mardis E.R."/>
            <person name="Wilson R.K."/>
        </authorList>
    </citation>
    <scope>NUCLEOTIDE SEQUENCE [LARGE SCALE GENOMIC DNA]</scope>
    <source>
        <strain evidence="2">DSM 15702</strain>
    </source>
</reference>
<keyword evidence="3" id="KW-1185">Reference proteome</keyword>
<sequence length="79" mass="8729">MFIDGVLAAGAKLKSIRYNTQYTVFENKLFIVIFCIGAFFGIGAYGVDKMELVAIIITAIVAFVVGFVVLYYIGKHRAE</sequence>
<name>B0MNG2_9FIRM</name>
<proteinExistence type="predicted"/>
<dbReference type="Proteomes" id="UP000005326">
    <property type="component" value="Unassembled WGS sequence"/>
</dbReference>
<feature type="transmembrane region" description="Helical" evidence="1">
    <location>
        <begin position="29"/>
        <end position="47"/>
    </location>
</feature>
<reference evidence="2" key="2">
    <citation type="submission" date="2014-06" db="EMBL/GenBank/DDBJ databases">
        <title>Draft genome sequence of Eubacterium siraeum (DSM 15702).</title>
        <authorList>
            <person name="Sudarsanam P."/>
            <person name="Ley R."/>
            <person name="Guruge J."/>
            <person name="Turnbaugh P.J."/>
            <person name="Mahowald M."/>
            <person name="Liep D."/>
            <person name="Gordon J."/>
        </authorList>
    </citation>
    <scope>NUCLEOTIDE SEQUENCE</scope>
    <source>
        <strain evidence="2">DSM 15702</strain>
    </source>
</reference>
<evidence type="ECO:0000313" key="3">
    <source>
        <dbReference type="Proteomes" id="UP000005326"/>
    </source>
</evidence>
<evidence type="ECO:0000256" key="1">
    <source>
        <dbReference type="SAM" id="Phobius"/>
    </source>
</evidence>